<feature type="active site" description="Proton donor" evidence="2">
    <location>
        <position position="40"/>
    </location>
</feature>
<evidence type="ECO:0000313" key="4">
    <source>
        <dbReference type="Proteomes" id="UP001387364"/>
    </source>
</evidence>
<comment type="catalytic activity">
    <reaction evidence="2">
        <text>a 3'-end 2',3'-cyclophospho-ribonucleotide-RNA + H2O = a 3'-end 2'-phospho-ribonucleotide-RNA + H(+)</text>
        <dbReference type="Rhea" id="RHEA:11828"/>
        <dbReference type="Rhea" id="RHEA-COMP:10464"/>
        <dbReference type="Rhea" id="RHEA-COMP:17353"/>
        <dbReference type="ChEBI" id="CHEBI:15377"/>
        <dbReference type="ChEBI" id="CHEBI:15378"/>
        <dbReference type="ChEBI" id="CHEBI:83064"/>
        <dbReference type="ChEBI" id="CHEBI:173113"/>
        <dbReference type="EC" id="3.1.4.58"/>
    </reaction>
</comment>
<feature type="short sequence motif" description="HXTX 2" evidence="2">
    <location>
        <begin position="126"/>
        <end position="129"/>
    </location>
</feature>
<dbReference type="Pfam" id="PF13563">
    <property type="entry name" value="2_5_RNA_ligase2"/>
    <property type="match status" value="1"/>
</dbReference>
<feature type="active site" description="Proton acceptor" evidence="2">
    <location>
        <position position="126"/>
    </location>
</feature>
<sequence>MGHHYFFALALPEKIKEQLHQAFLDRNLPFARAVHEQDLHLTLAFLGEAEGGKLKKARDGVTKALDTFSPFALTIDSFGTFGKEEQPRIFWAGVKLEPKLNQLQQAVSTACREAGFQLESRPFRPHITLARKWQGEKAYLPPVSPTAIHFFTEKVVLYKTHLDRSPKYEEHDIFLVTE</sequence>
<dbReference type="RefSeq" id="WP_338750760.1">
    <property type="nucleotide sequence ID" value="NZ_CP147404.1"/>
</dbReference>
<organism evidence="3 4">
    <name type="scientific">Bacillus kandeliae</name>
    <dbReference type="NCBI Taxonomy" id="3129297"/>
    <lineage>
        <taxon>Bacteria</taxon>
        <taxon>Bacillati</taxon>
        <taxon>Bacillota</taxon>
        <taxon>Bacilli</taxon>
        <taxon>Bacillales</taxon>
        <taxon>Bacillaceae</taxon>
        <taxon>Bacillus</taxon>
    </lineage>
</organism>
<comment type="similarity">
    <text evidence="2">Belongs to the 2H phosphoesterase superfamily. ThpR family.</text>
</comment>
<dbReference type="InterPro" id="IPR009097">
    <property type="entry name" value="Cyclic_Pdiesterase"/>
</dbReference>
<dbReference type="HAMAP" id="MF_01940">
    <property type="entry name" value="RNA_CPDase"/>
    <property type="match status" value="1"/>
</dbReference>
<proteinExistence type="inferred from homology"/>
<dbReference type="NCBIfam" id="TIGR02258">
    <property type="entry name" value="2_5_ligase"/>
    <property type="match status" value="1"/>
</dbReference>
<dbReference type="PANTHER" id="PTHR35561">
    <property type="entry name" value="RNA 2',3'-CYCLIC PHOSPHODIESTERASE"/>
    <property type="match status" value="1"/>
</dbReference>
<gene>
    <name evidence="3" type="primary">thpR</name>
    <name evidence="3" type="ORF">WDJ61_13955</name>
</gene>
<evidence type="ECO:0000256" key="1">
    <source>
        <dbReference type="ARBA" id="ARBA00022801"/>
    </source>
</evidence>
<keyword evidence="4" id="KW-1185">Reference proteome</keyword>
<reference evidence="3 4" key="1">
    <citation type="submission" date="2024-02" db="EMBL/GenBank/DDBJ databases">
        <title>Seven novel Bacillus-like species.</title>
        <authorList>
            <person name="Liu G."/>
        </authorList>
    </citation>
    <scope>NUCLEOTIDE SEQUENCE [LARGE SCALE GENOMIC DNA]</scope>
    <source>
        <strain evidence="3 4">FJAT-52991</strain>
    </source>
</reference>
<dbReference type="EC" id="3.1.4.58" evidence="2"/>
<dbReference type="EMBL" id="CP147404">
    <property type="protein sequence ID" value="WXB92351.1"/>
    <property type="molecule type" value="Genomic_DNA"/>
</dbReference>
<dbReference type="InterPro" id="IPR004175">
    <property type="entry name" value="RNA_CPDase"/>
</dbReference>
<comment type="function">
    <text evidence="2">Hydrolyzes RNA 2',3'-cyclic phosphodiester to an RNA 2'-phosphomonoester.</text>
</comment>
<name>A0ABZ2N3S9_9BACI</name>
<dbReference type="SUPFAM" id="SSF55144">
    <property type="entry name" value="LigT-like"/>
    <property type="match status" value="1"/>
</dbReference>
<dbReference type="Gene3D" id="3.90.1140.10">
    <property type="entry name" value="Cyclic phosphodiesterase"/>
    <property type="match status" value="1"/>
</dbReference>
<accession>A0ABZ2N3S9</accession>
<dbReference type="Proteomes" id="UP001387364">
    <property type="component" value="Chromosome"/>
</dbReference>
<feature type="short sequence motif" description="HXTX 1" evidence="2">
    <location>
        <begin position="40"/>
        <end position="43"/>
    </location>
</feature>
<evidence type="ECO:0000256" key="2">
    <source>
        <dbReference type="HAMAP-Rule" id="MF_01940"/>
    </source>
</evidence>
<evidence type="ECO:0000313" key="3">
    <source>
        <dbReference type="EMBL" id="WXB92351.1"/>
    </source>
</evidence>
<dbReference type="PANTHER" id="PTHR35561:SF1">
    <property type="entry name" value="RNA 2',3'-CYCLIC PHOSPHODIESTERASE"/>
    <property type="match status" value="1"/>
</dbReference>
<protein>
    <recommendedName>
        <fullName evidence="2">RNA 2',3'-cyclic phosphodiesterase</fullName>
        <shortName evidence="2">RNA 2',3'-CPDase</shortName>
        <ecNumber evidence="2">3.1.4.58</ecNumber>
    </recommendedName>
</protein>
<keyword evidence="1 2" id="KW-0378">Hydrolase</keyword>